<dbReference type="SUPFAM" id="SSF51161">
    <property type="entry name" value="Trimeric LpxA-like enzymes"/>
    <property type="match status" value="1"/>
</dbReference>
<feature type="domain" description="UDP N-acetylglucosamine O-acyltransferase C-terminal" evidence="7">
    <location>
        <begin position="173"/>
        <end position="256"/>
    </location>
</feature>
<organism evidence="9">
    <name type="scientific">mine drainage metagenome</name>
    <dbReference type="NCBI Taxonomy" id="410659"/>
    <lineage>
        <taxon>unclassified sequences</taxon>
        <taxon>metagenomes</taxon>
        <taxon>ecological metagenomes</taxon>
    </lineage>
</organism>
<keyword evidence="5" id="KW-0443">Lipid metabolism</keyword>
<keyword evidence="4 9" id="KW-0808">Transferase</keyword>
<dbReference type="InterPro" id="IPR011004">
    <property type="entry name" value="Trimer_LpxA-like_sf"/>
</dbReference>
<dbReference type="Gene3D" id="1.20.1180.10">
    <property type="entry name" value="Udp N-acetylglucosamine O-acyltransferase, C-terminal domain"/>
    <property type="match status" value="1"/>
</dbReference>
<sequence length="258" mass="28139">MIHPTAIVHPEARIGRSAEIGPYCVVGKNVAIGERTLLQAHVVINGWTTIGDDCTIYPFTTIGAASQDRKYHGERAYTHIGHRTTIREYVSIQRATGNDEVTAVGDDCLLLAYVHIAHNCIVGNHVTMSNLAQLAGHVVVRDHVTIGGMAGIHQFTRIGDYAMLGGASKVTKDVPPFILVEGNPAEVYGLNSVGLRRAQFSVEARNELRAFHDLLYKANLNVSQAVEKMKERVSTDAGRTFVAFLEEPPNDSSRGILK</sequence>
<dbReference type="PIRSF" id="PIRSF000456">
    <property type="entry name" value="UDP-GlcNAc_acltr"/>
    <property type="match status" value="1"/>
</dbReference>
<evidence type="ECO:0000259" key="7">
    <source>
        <dbReference type="Pfam" id="PF13720"/>
    </source>
</evidence>
<dbReference type="AlphaFoldDB" id="E6PG96"/>
<evidence type="ECO:0000256" key="1">
    <source>
        <dbReference type="ARBA" id="ARBA00022490"/>
    </source>
</evidence>
<dbReference type="Pfam" id="PF13720">
    <property type="entry name" value="Acetyltransf_11"/>
    <property type="match status" value="1"/>
</dbReference>
<name>E6PG96_9ZZZZ</name>
<gene>
    <name evidence="9" type="primary">lpxA</name>
    <name evidence="9" type="ORF">CARN1_0026</name>
    <name evidence="10" type="ORF">CARN4_0026</name>
</gene>
<keyword evidence="2" id="KW-0444">Lipid biosynthesis</keyword>
<comment type="caution">
    <text evidence="9">The sequence shown here is derived from an EMBL/GenBank/DDBJ whole genome shotgun (WGS) entry which is preliminary data.</text>
</comment>
<evidence type="ECO:0000256" key="4">
    <source>
        <dbReference type="ARBA" id="ARBA00022679"/>
    </source>
</evidence>
<dbReference type="NCBIfam" id="TIGR01852">
    <property type="entry name" value="lipid_A_lpxA"/>
    <property type="match status" value="1"/>
</dbReference>
<dbReference type="GO" id="GO:0008780">
    <property type="term" value="F:acyl-[acyl-carrier-protein]-UDP-N-acetylglucosamine O-acyltransferase activity"/>
    <property type="evidence" value="ECO:0007669"/>
    <property type="project" value="UniProtKB-EC"/>
</dbReference>
<dbReference type="InterPro" id="IPR029098">
    <property type="entry name" value="Acetyltransf_C"/>
</dbReference>
<dbReference type="EMBL" id="CABL01000009">
    <property type="protein sequence ID" value="CBH75484.1"/>
    <property type="molecule type" value="Genomic_DNA"/>
</dbReference>
<evidence type="ECO:0000313" key="9">
    <source>
        <dbReference type="EMBL" id="CBH75484.1"/>
    </source>
</evidence>
<dbReference type="GO" id="GO:0009245">
    <property type="term" value="P:lipid A biosynthetic process"/>
    <property type="evidence" value="ECO:0007669"/>
    <property type="project" value="UniProtKB-KW"/>
</dbReference>
<dbReference type="NCBIfam" id="NF003657">
    <property type="entry name" value="PRK05289.1"/>
    <property type="match status" value="1"/>
</dbReference>
<keyword evidence="6 9" id="KW-0012">Acyltransferase</keyword>
<dbReference type="PANTHER" id="PTHR43480:SF1">
    <property type="entry name" value="ACYL-[ACYL-CARRIER-PROTEIN]--UDP-N-ACETYLGLUCOSAMINE O-ACYLTRANSFERASE, MITOCHONDRIAL-RELATED"/>
    <property type="match status" value="1"/>
</dbReference>
<protein>
    <submittedName>
        <fullName evidence="9">UDP-acetylglucosamine acyltransferase</fullName>
        <ecNumber evidence="9">2.3.1.129</ecNumber>
    </submittedName>
</protein>
<evidence type="ECO:0000259" key="8">
    <source>
        <dbReference type="Pfam" id="PF25087"/>
    </source>
</evidence>
<dbReference type="InterPro" id="IPR010137">
    <property type="entry name" value="Lipid_A_LpxA"/>
</dbReference>
<proteinExistence type="predicted"/>
<dbReference type="PROSITE" id="PS00101">
    <property type="entry name" value="HEXAPEP_TRANSFERASES"/>
    <property type="match status" value="1"/>
</dbReference>
<dbReference type="EC" id="2.3.1.129" evidence="9"/>
<evidence type="ECO:0000313" key="10">
    <source>
        <dbReference type="EMBL" id="CBI03044.1"/>
    </source>
</evidence>
<evidence type="ECO:0000256" key="2">
    <source>
        <dbReference type="ARBA" id="ARBA00022516"/>
    </source>
</evidence>
<evidence type="ECO:0000256" key="3">
    <source>
        <dbReference type="ARBA" id="ARBA00022556"/>
    </source>
</evidence>
<keyword evidence="3" id="KW-0441">Lipid A biosynthesis</keyword>
<evidence type="ECO:0000256" key="6">
    <source>
        <dbReference type="ARBA" id="ARBA00023315"/>
    </source>
</evidence>
<dbReference type="CDD" id="cd03351">
    <property type="entry name" value="LbH_UDP-GlcNAc_AT"/>
    <property type="match status" value="1"/>
</dbReference>
<dbReference type="InterPro" id="IPR037157">
    <property type="entry name" value="Acetyltransf_C_sf"/>
</dbReference>
<evidence type="ECO:0000256" key="5">
    <source>
        <dbReference type="ARBA" id="ARBA00023098"/>
    </source>
</evidence>
<accession>E6PG96</accession>
<dbReference type="GO" id="GO:0016020">
    <property type="term" value="C:membrane"/>
    <property type="evidence" value="ECO:0007669"/>
    <property type="project" value="GOC"/>
</dbReference>
<feature type="domain" description="Mannose-1-phosphate guanyltransferase C-terminal" evidence="8">
    <location>
        <begin position="3"/>
        <end position="95"/>
    </location>
</feature>
<keyword evidence="1" id="KW-0963">Cytoplasm</keyword>
<dbReference type="Gene3D" id="2.160.10.10">
    <property type="entry name" value="Hexapeptide repeat proteins"/>
    <property type="match status" value="1"/>
</dbReference>
<dbReference type="InterPro" id="IPR056729">
    <property type="entry name" value="GMPPB_C"/>
</dbReference>
<dbReference type="Pfam" id="PF25087">
    <property type="entry name" value="GMPPB_C"/>
    <property type="match status" value="1"/>
</dbReference>
<dbReference type="EMBL" id="CABO01000048">
    <property type="protein sequence ID" value="CBI03044.1"/>
    <property type="molecule type" value="Genomic_DNA"/>
</dbReference>
<dbReference type="PANTHER" id="PTHR43480">
    <property type="entry name" value="ACYL-[ACYL-CARRIER-PROTEIN]--UDP-N-ACETYLGLUCOSAMINE O-ACYLTRANSFERASE"/>
    <property type="match status" value="1"/>
</dbReference>
<reference evidence="9" key="1">
    <citation type="submission" date="2009-10" db="EMBL/GenBank/DDBJ databases">
        <title>Diversity of trophic interactions inside an arsenic-rich microbial ecosystem.</title>
        <authorList>
            <person name="Bertin P.N."/>
            <person name="Heinrich-Salmeron A."/>
            <person name="Pelletier E."/>
            <person name="Goulhen-Chollet F."/>
            <person name="Arsene-Ploetze F."/>
            <person name="Gallien S."/>
            <person name="Calteau A."/>
            <person name="Vallenet D."/>
            <person name="Casiot C."/>
            <person name="Chane-Woon-Ming B."/>
            <person name="Giloteaux L."/>
            <person name="Barakat M."/>
            <person name="Bonnefoy V."/>
            <person name="Bruneel O."/>
            <person name="Chandler M."/>
            <person name="Cleiss J."/>
            <person name="Duran R."/>
            <person name="Elbaz-Poulichet F."/>
            <person name="Fonknechten N."/>
            <person name="Lauga B."/>
            <person name="Mornico D."/>
            <person name="Ortet P."/>
            <person name="Schaeffer C."/>
            <person name="Siguier P."/>
            <person name="Alexander Thil Smith A."/>
            <person name="Van Dorsselaer A."/>
            <person name="Weissenbach J."/>
            <person name="Medigue C."/>
            <person name="Le Paslier D."/>
        </authorList>
    </citation>
    <scope>NUCLEOTIDE SEQUENCE</scope>
</reference>
<dbReference type="InterPro" id="IPR018357">
    <property type="entry name" value="Hexapep_transf_CS"/>
</dbReference>